<protein>
    <submittedName>
        <fullName evidence="1">Uncharacterized protein</fullName>
    </submittedName>
</protein>
<dbReference type="Proteomes" id="UP000722459">
    <property type="component" value="Unassembled WGS sequence"/>
</dbReference>
<comment type="caution">
    <text evidence="1">The sequence shown here is derived from an EMBL/GenBank/DDBJ whole genome shotgun (WGS) entry which is preliminary data.</text>
</comment>
<name>A0A8T5GFP5_9ARCH</name>
<sequence>MAQHLYLTKVTHNAEKKEILVEFRNKYNKIVNRFEFYPFLVLPKELEKEQVQDLLLSIGLKGFQIEKKNKYLKIIASSFSELKKISNSLALHTGKKPLTLEAERQFLIQKNWTYFDSFIFEKDMPQKELEEKKDVGFLITKEIPFNQAVELDETETESLVEKFSLSALLRIPLEKVPASLQAQTEMLLENIFFSNGKGILWAKDNSFYSAKEFAPYGVYDSVSTIDFSSAWPKLITNNFFNLGIDTINCSCCKPIKLNDTNLLPSALIEVEFLEDAFYFESTSITFALKYHKSNPFENNRKEKKKEFFMKNYPVGPFFKNQKTLLPINDAKKLLDEKKVKLASNHTPNWFCKNKESFLSKAIRKYTKQGFLLSSSFSTHQNTLFTKNDSSYYFTSALFKSINALVQELPFVLVNPLSSFFSPLLANSILSVQEATLFKFREFSEKKGYRILYLNRKNAFIRGFSSLSLAKSFSKETSLPQPKIHAFSSQTTLG</sequence>
<gene>
    <name evidence="1" type="ORF">HON47_04620</name>
</gene>
<evidence type="ECO:0000313" key="1">
    <source>
        <dbReference type="EMBL" id="MBT4870833.1"/>
    </source>
</evidence>
<proteinExistence type="predicted"/>
<accession>A0A8T5GFP5</accession>
<dbReference type="Gene3D" id="3.90.1600.10">
    <property type="entry name" value="Palm domain of DNA polymerase"/>
    <property type="match status" value="1"/>
</dbReference>
<reference evidence="1" key="1">
    <citation type="journal article" date="2021" name="ISME J.">
        <title>Mercury methylation by metabolically versatile and cosmopolitan marine bacteria.</title>
        <authorList>
            <person name="Lin H."/>
            <person name="Ascher D.B."/>
            <person name="Myung Y."/>
            <person name="Lamborg C.H."/>
            <person name="Hallam S.J."/>
            <person name="Gionfriddo C.M."/>
            <person name="Holt K.E."/>
            <person name="Moreau J.W."/>
        </authorList>
    </citation>
    <scope>NUCLEOTIDE SEQUENCE</scope>
    <source>
        <strain evidence="1">SI075_bin30</strain>
    </source>
</reference>
<evidence type="ECO:0000313" key="2">
    <source>
        <dbReference type="Proteomes" id="UP000722459"/>
    </source>
</evidence>
<organism evidence="1 2">
    <name type="scientific">Candidatus Iainarchaeum sp</name>
    <dbReference type="NCBI Taxonomy" id="3101447"/>
    <lineage>
        <taxon>Archaea</taxon>
        <taxon>Candidatus Iainarchaeota</taxon>
        <taxon>Candidatus Iainarchaeia</taxon>
        <taxon>Candidatus Iainarchaeales</taxon>
        <taxon>Candidatus Iainarchaeaceae</taxon>
        <taxon>Candidatus Iainarchaeum</taxon>
    </lineage>
</organism>
<dbReference type="EMBL" id="JABJNZ010000059">
    <property type="protein sequence ID" value="MBT4870833.1"/>
    <property type="molecule type" value="Genomic_DNA"/>
</dbReference>
<dbReference type="AlphaFoldDB" id="A0A8T5GFP5"/>
<dbReference type="InterPro" id="IPR023211">
    <property type="entry name" value="DNA_pol_palm_dom_sf"/>
</dbReference>